<feature type="domain" description="CENP-V/GFA" evidence="5">
    <location>
        <begin position="14"/>
        <end position="142"/>
    </location>
</feature>
<sequence length="148" mass="16518">MISQQEVKRDAALREGGCLCGRLRYRVTGEPKAVNACHCRDCQRITGSAFAINAMFETASVETLGSSWSGHDQIGSEFGQRKWQCAECGVLLFADHPFYGDDMRFIRVGTLDHGEQIQPDAHYFVRSKHPWVVIPSGLPQYETLPDGV</sequence>
<dbReference type="Pfam" id="PF04828">
    <property type="entry name" value="GFA"/>
    <property type="match status" value="1"/>
</dbReference>
<keyword evidence="7" id="KW-1185">Reference proteome</keyword>
<evidence type="ECO:0000256" key="2">
    <source>
        <dbReference type="ARBA" id="ARBA00022723"/>
    </source>
</evidence>
<dbReference type="InterPro" id="IPR006913">
    <property type="entry name" value="CENP-V/GFA"/>
</dbReference>
<evidence type="ECO:0000256" key="3">
    <source>
        <dbReference type="ARBA" id="ARBA00022833"/>
    </source>
</evidence>
<evidence type="ECO:0000256" key="1">
    <source>
        <dbReference type="ARBA" id="ARBA00005495"/>
    </source>
</evidence>
<dbReference type="RefSeq" id="WP_213983504.1">
    <property type="nucleotide sequence ID" value="NZ_JAFMNX010000001.1"/>
</dbReference>
<organism evidence="6 7">
    <name type="scientific">Tianweitania aestuarii</name>
    <dbReference type="NCBI Taxonomy" id="2814886"/>
    <lineage>
        <taxon>Bacteria</taxon>
        <taxon>Pseudomonadati</taxon>
        <taxon>Pseudomonadota</taxon>
        <taxon>Alphaproteobacteria</taxon>
        <taxon>Hyphomicrobiales</taxon>
        <taxon>Phyllobacteriaceae</taxon>
        <taxon>Tianweitania</taxon>
    </lineage>
</organism>
<evidence type="ECO:0000313" key="6">
    <source>
        <dbReference type="EMBL" id="MBS9719916.1"/>
    </source>
</evidence>
<evidence type="ECO:0000313" key="7">
    <source>
        <dbReference type="Proteomes" id="UP001297272"/>
    </source>
</evidence>
<dbReference type="SUPFAM" id="SSF51316">
    <property type="entry name" value="Mss4-like"/>
    <property type="match status" value="1"/>
</dbReference>
<proteinExistence type="inferred from homology"/>
<dbReference type="PROSITE" id="PS51891">
    <property type="entry name" value="CENP_V_GFA"/>
    <property type="match status" value="1"/>
</dbReference>
<evidence type="ECO:0000256" key="4">
    <source>
        <dbReference type="ARBA" id="ARBA00023239"/>
    </source>
</evidence>
<evidence type="ECO:0000259" key="5">
    <source>
        <dbReference type="PROSITE" id="PS51891"/>
    </source>
</evidence>
<name>A0ABS5RS80_9HYPH</name>
<dbReference type="EMBL" id="JAFMNX010000001">
    <property type="protein sequence ID" value="MBS9719916.1"/>
    <property type="molecule type" value="Genomic_DNA"/>
</dbReference>
<gene>
    <name evidence="6" type="ORF">JYU29_04345</name>
</gene>
<dbReference type="InterPro" id="IPR011057">
    <property type="entry name" value="Mss4-like_sf"/>
</dbReference>
<keyword evidence="4" id="KW-0456">Lyase</keyword>
<dbReference type="PANTHER" id="PTHR33337">
    <property type="entry name" value="GFA DOMAIN-CONTAINING PROTEIN"/>
    <property type="match status" value="1"/>
</dbReference>
<keyword evidence="3" id="KW-0862">Zinc</keyword>
<dbReference type="Gene3D" id="3.90.1590.10">
    <property type="entry name" value="glutathione-dependent formaldehyde- activating enzyme (gfa)"/>
    <property type="match status" value="1"/>
</dbReference>
<comment type="caution">
    <text evidence="6">The sequence shown here is derived from an EMBL/GenBank/DDBJ whole genome shotgun (WGS) entry which is preliminary data.</text>
</comment>
<comment type="similarity">
    <text evidence="1">Belongs to the Gfa family.</text>
</comment>
<keyword evidence="2" id="KW-0479">Metal-binding</keyword>
<protein>
    <submittedName>
        <fullName evidence="6">GFA family protein</fullName>
    </submittedName>
</protein>
<reference evidence="6 7" key="1">
    <citation type="submission" date="2021-03" db="EMBL/GenBank/DDBJ databases">
        <title>Tianweitania aestuarii sp. nov., isolated from a tidal flat.</title>
        <authorList>
            <person name="Park S."/>
            <person name="Yoon J.-H."/>
        </authorList>
    </citation>
    <scope>NUCLEOTIDE SEQUENCE [LARGE SCALE GENOMIC DNA]</scope>
    <source>
        <strain evidence="6 7">BSSL-BM11</strain>
    </source>
</reference>
<dbReference type="PANTHER" id="PTHR33337:SF40">
    <property type="entry name" value="CENP-V_GFA DOMAIN-CONTAINING PROTEIN-RELATED"/>
    <property type="match status" value="1"/>
</dbReference>
<accession>A0ABS5RS80</accession>
<dbReference type="Proteomes" id="UP001297272">
    <property type="component" value="Unassembled WGS sequence"/>
</dbReference>